<gene>
    <name evidence="4" type="ORF">LPT13_08430</name>
</gene>
<accession>A0ABS9WHM8</accession>
<dbReference type="PANTHER" id="PTHR45815:SF3">
    <property type="entry name" value="PROTEIN DISULFIDE-ISOMERASE A6"/>
    <property type="match status" value="1"/>
</dbReference>
<dbReference type="PIRSF" id="PIRSF000077">
    <property type="entry name" value="Thioredoxin"/>
    <property type="match status" value="1"/>
</dbReference>
<comment type="caution">
    <text evidence="4">The sequence shown here is derived from an EMBL/GenBank/DDBJ whole genome shotgun (WGS) entry which is preliminary data.</text>
</comment>
<evidence type="ECO:0000256" key="2">
    <source>
        <dbReference type="PIRNR" id="PIRNR000077"/>
    </source>
</evidence>
<dbReference type="SUPFAM" id="SSF52833">
    <property type="entry name" value="Thioredoxin-like"/>
    <property type="match status" value="1"/>
</dbReference>
<dbReference type="Proteomes" id="UP001430755">
    <property type="component" value="Unassembled WGS sequence"/>
</dbReference>
<proteinExistence type="inferred from homology"/>
<reference evidence="4" key="1">
    <citation type="submission" date="2021-11" db="EMBL/GenBank/DDBJ databases">
        <title>A Novel Adlercreutzia Species, isolated from a Allomyrina dichotoma larva feces.</title>
        <authorList>
            <person name="Suh M.K."/>
        </authorList>
    </citation>
    <scope>NUCLEOTIDE SEQUENCE</scope>
    <source>
        <strain evidence="4">JBNU-10</strain>
    </source>
</reference>
<evidence type="ECO:0000259" key="3">
    <source>
        <dbReference type="PROSITE" id="PS51352"/>
    </source>
</evidence>
<keyword evidence="5" id="KW-1185">Reference proteome</keyword>
<dbReference type="PROSITE" id="PS51352">
    <property type="entry name" value="THIOREDOXIN_2"/>
    <property type="match status" value="1"/>
</dbReference>
<dbReference type="EMBL" id="JAJMLW010000003">
    <property type="protein sequence ID" value="MCI2242374.1"/>
    <property type="molecule type" value="Genomic_DNA"/>
</dbReference>
<comment type="similarity">
    <text evidence="2">Belongs to the thioredoxin family.</text>
</comment>
<dbReference type="InterPro" id="IPR017937">
    <property type="entry name" value="Thioredoxin_CS"/>
</dbReference>
<evidence type="ECO:0000313" key="5">
    <source>
        <dbReference type="Proteomes" id="UP001430755"/>
    </source>
</evidence>
<dbReference type="Gene3D" id="3.40.30.10">
    <property type="entry name" value="Glutaredoxin"/>
    <property type="match status" value="1"/>
</dbReference>
<dbReference type="RefSeq" id="WP_242165575.1">
    <property type="nucleotide sequence ID" value="NZ_JAJMLW010000003.1"/>
</dbReference>
<protein>
    <recommendedName>
        <fullName evidence="2">Thioredoxin</fullName>
    </recommendedName>
</protein>
<dbReference type="Pfam" id="PF00085">
    <property type="entry name" value="Thioredoxin"/>
    <property type="match status" value="1"/>
</dbReference>
<organism evidence="4 5">
    <name type="scientific">Adlercreutzia faecimuris</name>
    <dbReference type="NCBI Taxonomy" id="2897341"/>
    <lineage>
        <taxon>Bacteria</taxon>
        <taxon>Bacillati</taxon>
        <taxon>Actinomycetota</taxon>
        <taxon>Coriobacteriia</taxon>
        <taxon>Eggerthellales</taxon>
        <taxon>Eggerthellaceae</taxon>
        <taxon>Adlercreutzia</taxon>
    </lineage>
</organism>
<dbReference type="InterPro" id="IPR013766">
    <property type="entry name" value="Thioredoxin_domain"/>
</dbReference>
<dbReference type="CDD" id="cd02947">
    <property type="entry name" value="TRX_family"/>
    <property type="match status" value="1"/>
</dbReference>
<dbReference type="PROSITE" id="PS00194">
    <property type="entry name" value="THIOREDOXIN_1"/>
    <property type="match status" value="1"/>
</dbReference>
<sequence length="102" mass="11261">MVEELDKLAFQQKVIDGGGRTLVEFFATWCPHCQAEAPVVDEVAAELEGVVPVYRVDIDRSPEVADRFAPDGVPTFALFDGGQLVERKVGEQPKEELLRMAS</sequence>
<dbReference type="InterPro" id="IPR036249">
    <property type="entry name" value="Thioredoxin-like_sf"/>
</dbReference>
<dbReference type="PANTHER" id="PTHR45815">
    <property type="entry name" value="PROTEIN DISULFIDE-ISOMERASE A6"/>
    <property type="match status" value="1"/>
</dbReference>
<feature type="domain" description="Thioredoxin" evidence="3">
    <location>
        <begin position="1"/>
        <end position="102"/>
    </location>
</feature>
<evidence type="ECO:0000313" key="4">
    <source>
        <dbReference type="EMBL" id="MCI2242374.1"/>
    </source>
</evidence>
<keyword evidence="1" id="KW-1015">Disulfide bond</keyword>
<dbReference type="InterPro" id="IPR005746">
    <property type="entry name" value="Thioredoxin"/>
</dbReference>
<name>A0ABS9WHM8_9ACTN</name>
<evidence type="ECO:0000256" key="1">
    <source>
        <dbReference type="ARBA" id="ARBA00023157"/>
    </source>
</evidence>